<feature type="transmembrane region" description="Helical" evidence="1">
    <location>
        <begin position="57"/>
        <end position="79"/>
    </location>
</feature>
<proteinExistence type="predicted"/>
<keyword evidence="1" id="KW-0472">Membrane</keyword>
<dbReference type="EMBL" id="CAXIXY010000004">
    <property type="protein sequence ID" value="CAL2087533.1"/>
    <property type="molecule type" value="Genomic_DNA"/>
</dbReference>
<keyword evidence="3" id="KW-1185">Reference proteome</keyword>
<name>A0ABM9P265_9FLAO</name>
<gene>
    <name evidence="2" type="ORF">T190607A01A_20822</name>
</gene>
<accession>A0ABM9P265</accession>
<evidence type="ECO:0000256" key="1">
    <source>
        <dbReference type="SAM" id="Phobius"/>
    </source>
</evidence>
<reference evidence="2 3" key="1">
    <citation type="submission" date="2024-05" db="EMBL/GenBank/DDBJ databases">
        <authorList>
            <person name="Duchaud E."/>
        </authorList>
    </citation>
    <scope>NUCLEOTIDE SEQUENCE [LARGE SCALE GENOMIC DNA]</scope>
    <source>
        <strain evidence="2">Ena-SAMPLE-TAB-13-05-2024-13:56:06:370-140302</strain>
    </source>
</reference>
<dbReference type="Proteomes" id="UP001497416">
    <property type="component" value="Unassembled WGS sequence"/>
</dbReference>
<protein>
    <recommendedName>
        <fullName evidence="4">Phosphatidate cytidylyltransferase</fullName>
    </recommendedName>
</protein>
<keyword evidence="1" id="KW-0812">Transmembrane</keyword>
<sequence length="80" mass="9422">MDKWRTIVALALLILAIIYEWNWFSALFIILGLVHIIRSGEIHFVESITKKEHPKLYWIMILIWSFLAIYSVANHLAILT</sequence>
<comment type="caution">
    <text evidence="2">The sequence shown here is derived from an EMBL/GenBank/DDBJ whole genome shotgun (WGS) entry which is preliminary data.</text>
</comment>
<feature type="transmembrane region" description="Helical" evidence="1">
    <location>
        <begin position="7"/>
        <end position="37"/>
    </location>
</feature>
<evidence type="ECO:0000313" key="2">
    <source>
        <dbReference type="EMBL" id="CAL2087533.1"/>
    </source>
</evidence>
<organism evidence="2 3">
    <name type="scientific">Tenacibaculum platacis</name>
    <dbReference type="NCBI Taxonomy" id="3137852"/>
    <lineage>
        <taxon>Bacteria</taxon>
        <taxon>Pseudomonadati</taxon>
        <taxon>Bacteroidota</taxon>
        <taxon>Flavobacteriia</taxon>
        <taxon>Flavobacteriales</taxon>
        <taxon>Flavobacteriaceae</taxon>
        <taxon>Tenacibaculum</taxon>
    </lineage>
</organism>
<evidence type="ECO:0008006" key="4">
    <source>
        <dbReference type="Google" id="ProtNLM"/>
    </source>
</evidence>
<keyword evidence="1" id="KW-1133">Transmembrane helix</keyword>
<evidence type="ECO:0000313" key="3">
    <source>
        <dbReference type="Proteomes" id="UP001497416"/>
    </source>
</evidence>